<feature type="transmembrane region" description="Helical" evidence="4">
    <location>
        <begin position="250"/>
        <end position="269"/>
    </location>
</feature>
<dbReference type="CDD" id="cd06174">
    <property type="entry name" value="MFS"/>
    <property type="match status" value="1"/>
</dbReference>
<feature type="transmembrane region" description="Helical" evidence="4">
    <location>
        <begin position="138"/>
        <end position="154"/>
    </location>
</feature>
<protein>
    <submittedName>
        <fullName evidence="5">MFS transporter</fullName>
    </submittedName>
</protein>
<name>A0A5B8HEH0_9GAMM</name>
<dbReference type="PANTHER" id="PTHR23530:SF1">
    <property type="entry name" value="PERMEASE, MAJOR FACILITATOR SUPERFAMILY-RELATED"/>
    <property type="match status" value="1"/>
</dbReference>
<keyword evidence="2 4" id="KW-1133">Transmembrane helix</keyword>
<feature type="transmembrane region" description="Helical" evidence="4">
    <location>
        <begin position="212"/>
        <end position="230"/>
    </location>
</feature>
<organism evidence="5 6">
    <name type="scientific">Dickeya poaceiphila</name>
    <dbReference type="NCBI Taxonomy" id="568768"/>
    <lineage>
        <taxon>Bacteria</taxon>
        <taxon>Pseudomonadati</taxon>
        <taxon>Pseudomonadota</taxon>
        <taxon>Gammaproteobacteria</taxon>
        <taxon>Enterobacterales</taxon>
        <taxon>Pectobacteriaceae</taxon>
        <taxon>Dickeya</taxon>
    </lineage>
</organism>
<evidence type="ECO:0000313" key="6">
    <source>
        <dbReference type="Proteomes" id="UP000320591"/>
    </source>
</evidence>
<keyword evidence="3 4" id="KW-0472">Membrane</keyword>
<dbReference type="Gene3D" id="1.20.1250.20">
    <property type="entry name" value="MFS general substrate transporter like domains"/>
    <property type="match status" value="1"/>
</dbReference>
<feature type="transmembrane region" description="Helical" evidence="4">
    <location>
        <begin position="338"/>
        <end position="358"/>
    </location>
</feature>
<gene>
    <name evidence="5" type="ORF">Dpoa569_0000357</name>
</gene>
<feature type="transmembrane region" description="Helical" evidence="4">
    <location>
        <begin position="37"/>
        <end position="57"/>
    </location>
</feature>
<evidence type="ECO:0000256" key="4">
    <source>
        <dbReference type="SAM" id="Phobius"/>
    </source>
</evidence>
<evidence type="ECO:0000256" key="2">
    <source>
        <dbReference type="ARBA" id="ARBA00022989"/>
    </source>
</evidence>
<feature type="transmembrane region" description="Helical" evidence="4">
    <location>
        <begin position="93"/>
        <end position="117"/>
    </location>
</feature>
<sequence length="403" mass="45522">MFSPMKKIILFNVLFNSFRMLIGATSAIYLLNHGISLIDIAFMKTMQSVIFFMLDIPSSYLADKISRKYMLILSVIFGGLWLIITGIAESKAIFYLAEVFNSFSLSIFGGVYFSYLIDNTQDNEKEEIHKILGKNNKYQYLFMAFSALLGSYLSSYNDRLVWILAGSGCLLIVMALAWSLPKPVVRKRLEKSSIWEDLKKIHNVINNKSSSLHLIFIALAANMVYFQIILQYWQPFVSDSLTFYSPNDTFYGFLFLFILLAQSISGWISSNVKSNAKLYFYSMILLWLSNIICLLGLLQYNLLIPVSLVIMFGANQTLTMSLRAHYHSLISSELRSTFDSLLSSLSKLVILVLMPGVVLLTQRYGWLCLTSVLVGLTVLASISSLLMKLGKGNSSIVITEESM</sequence>
<evidence type="ECO:0000313" key="5">
    <source>
        <dbReference type="EMBL" id="QDX28689.1"/>
    </source>
</evidence>
<accession>A0A5B8HEH0</accession>
<dbReference type="STRING" id="568768.GCA_000406125_03614"/>
<dbReference type="PANTHER" id="PTHR23530">
    <property type="entry name" value="TRANSPORT PROTEIN-RELATED"/>
    <property type="match status" value="1"/>
</dbReference>
<evidence type="ECO:0000256" key="1">
    <source>
        <dbReference type="ARBA" id="ARBA00022692"/>
    </source>
</evidence>
<feature type="transmembrane region" description="Helical" evidence="4">
    <location>
        <begin position="69"/>
        <end position="87"/>
    </location>
</feature>
<dbReference type="OrthoDB" id="6463896at2"/>
<dbReference type="AlphaFoldDB" id="A0A5B8HEH0"/>
<dbReference type="Proteomes" id="UP000320591">
    <property type="component" value="Chromosome"/>
</dbReference>
<dbReference type="KEGG" id="dic:Dpoa569_0000357"/>
<evidence type="ECO:0000256" key="3">
    <source>
        <dbReference type="ARBA" id="ARBA00023136"/>
    </source>
</evidence>
<keyword evidence="1 4" id="KW-0812">Transmembrane</keyword>
<dbReference type="GO" id="GO:0022857">
    <property type="term" value="F:transmembrane transporter activity"/>
    <property type="evidence" value="ECO:0007669"/>
    <property type="project" value="InterPro"/>
</dbReference>
<dbReference type="Pfam" id="PF07690">
    <property type="entry name" value="MFS_1"/>
    <property type="match status" value="1"/>
</dbReference>
<feature type="transmembrane region" description="Helical" evidence="4">
    <location>
        <begin position="278"/>
        <end position="298"/>
    </location>
</feature>
<dbReference type="EMBL" id="CP042220">
    <property type="protein sequence ID" value="QDX28689.1"/>
    <property type="molecule type" value="Genomic_DNA"/>
</dbReference>
<feature type="transmembrane region" description="Helical" evidence="4">
    <location>
        <begin position="364"/>
        <end position="386"/>
    </location>
</feature>
<proteinExistence type="predicted"/>
<dbReference type="InterPro" id="IPR053160">
    <property type="entry name" value="MFS_DHA3_Transporter"/>
</dbReference>
<reference evidence="5 6" key="1">
    <citation type="journal article" date="2019" name="Environ. Microbiol.">
        <title>The phytopathogenic nature of Dickeya aquatica 174/2 and the dynamic early evolution of Dickeya pathogenicity.</title>
        <authorList>
            <person name="Duprey A."/>
            <person name="Taib N."/>
            <person name="Leonard S."/>
            <person name="Garin T."/>
            <person name="Flandrois J.P."/>
            <person name="Nasser W."/>
            <person name="Brochier-Armanet C."/>
            <person name="Reverchon S."/>
        </authorList>
    </citation>
    <scope>NUCLEOTIDE SEQUENCE [LARGE SCALE GENOMIC DNA]</scope>
    <source>
        <strain evidence="5 6">NCPPB 569</strain>
    </source>
</reference>
<dbReference type="InterPro" id="IPR011701">
    <property type="entry name" value="MFS"/>
</dbReference>
<feature type="transmembrane region" description="Helical" evidence="4">
    <location>
        <begin position="9"/>
        <end position="31"/>
    </location>
</feature>
<feature type="transmembrane region" description="Helical" evidence="4">
    <location>
        <begin position="160"/>
        <end position="180"/>
    </location>
</feature>
<keyword evidence="6" id="KW-1185">Reference proteome</keyword>
<dbReference type="InterPro" id="IPR036259">
    <property type="entry name" value="MFS_trans_sf"/>
</dbReference>
<dbReference type="SUPFAM" id="SSF103473">
    <property type="entry name" value="MFS general substrate transporter"/>
    <property type="match status" value="1"/>
</dbReference>